<evidence type="ECO:0000313" key="1">
    <source>
        <dbReference type="Proteomes" id="UP000036681"/>
    </source>
</evidence>
<organism evidence="1 2">
    <name type="scientific">Ascaris lumbricoides</name>
    <name type="common">Giant roundworm</name>
    <dbReference type="NCBI Taxonomy" id="6252"/>
    <lineage>
        <taxon>Eukaryota</taxon>
        <taxon>Metazoa</taxon>
        <taxon>Ecdysozoa</taxon>
        <taxon>Nematoda</taxon>
        <taxon>Chromadorea</taxon>
        <taxon>Rhabditida</taxon>
        <taxon>Spirurina</taxon>
        <taxon>Ascaridomorpha</taxon>
        <taxon>Ascaridoidea</taxon>
        <taxon>Ascarididae</taxon>
        <taxon>Ascaris</taxon>
    </lineage>
</organism>
<reference evidence="2" key="1">
    <citation type="submission" date="2017-02" db="UniProtKB">
        <authorList>
            <consortium name="WormBaseParasite"/>
        </authorList>
    </citation>
    <scope>IDENTIFICATION</scope>
</reference>
<dbReference type="WBParaSite" id="ALUE_0001512301-mRNA-1">
    <property type="protein sequence ID" value="ALUE_0001512301-mRNA-1"/>
    <property type="gene ID" value="ALUE_0001512301"/>
</dbReference>
<dbReference type="Proteomes" id="UP000036681">
    <property type="component" value="Unplaced"/>
</dbReference>
<sequence length="77" mass="8999">MKFISVMREAIQLSVETASTYCVTRATELRLKKTLKLCDNLFKMLTYQIFETSCTVYLLFFSDFIQCNFPKSSMRAC</sequence>
<accession>A0A0M3IBL3</accession>
<dbReference type="AlphaFoldDB" id="A0A0M3IBL3"/>
<keyword evidence="1" id="KW-1185">Reference proteome</keyword>
<evidence type="ECO:0000313" key="2">
    <source>
        <dbReference type="WBParaSite" id="ALUE_0001512301-mRNA-1"/>
    </source>
</evidence>
<proteinExistence type="predicted"/>
<protein>
    <submittedName>
        <fullName evidence="2">Secreted protein</fullName>
    </submittedName>
</protein>
<name>A0A0M3IBL3_ASCLU</name>